<proteinExistence type="predicted"/>
<dbReference type="InterPro" id="IPR002711">
    <property type="entry name" value="HNH"/>
</dbReference>
<accession>A0A1F5R7R0</accession>
<protein>
    <recommendedName>
        <fullName evidence="1">HNH nuclease domain-containing protein</fullName>
    </recommendedName>
</protein>
<dbReference type="CDD" id="cd00085">
    <property type="entry name" value="HNHc"/>
    <property type="match status" value="1"/>
</dbReference>
<gene>
    <name evidence="2" type="ORF">A2024_08885</name>
</gene>
<organism evidence="2 3">
    <name type="scientific">Candidatus Edwardsbacteria bacterium GWF2_54_11</name>
    <dbReference type="NCBI Taxonomy" id="1817851"/>
    <lineage>
        <taxon>Bacteria</taxon>
        <taxon>Candidatus Edwardsiibacteriota</taxon>
    </lineage>
</organism>
<dbReference type="Pfam" id="PF01844">
    <property type="entry name" value="HNH"/>
    <property type="match status" value="1"/>
</dbReference>
<dbReference type="PANTHER" id="PTHR33877">
    <property type="entry name" value="SLL1193 PROTEIN"/>
    <property type="match status" value="1"/>
</dbReference>
<dbReference type="PANTHER" id="PTHR33877:SF2">
    <property type="entry name" value="OS07G0170200 PROTEIN"/>
    <property type="match status" value="1"/>
</dbReference>
<dbReference type="SMART" id="SM00507">
    <property type="entry name" value="HNHc"/>
    <property type="match status" value="1"/>
</dbReference>
<sequence length="174" mass="20082">MSINNNLGRQVLVLNQNYEPLLVCNAKRALVLLFLGKAEVVENSDYFAASIRRRFILPSVVRLGSFIRRPRLEVKLSKQNIFRRDRHVCQYCGTSQGTLTIDHLVPKSLGGDDTWDNLVCACTVCNNKKANRSLKQSRMTLIKKPRRPHYFSFIQYSIHNPDDNWKPYLFLGKA</sequence>
<dbReference type="AlphaFoldDB" id="A0A1F5R7R0"/>
<dbReference type="Proteomes" id="UP000177230">
    <property type="component" value="Unassembled WGS sequence"/>
</dbReference>
<dbReference type="EMBL" id="MFFM01000038">
    <property type="protein sequence ID" value="OGF10459.1"/>
    <property type="molecule type" value="Genomic_DNA"/>
</dbReference>
<evidence type="ECO:0000313" key="2">
    <source>
        <dbReference type="EMBL" id="OGF10459.1"/>
    </source>
</evidence>
<evidence type="ECO:0000313" key="3">
    <source>
        <dbReference type="Proteomes" id="UP000177230"/>
    </source>
</evidence>
<dbReference type="InterPro" id="IPR052892">
    <property type="entry name" value="NA-targeting_endonuclease"/>
</dbReference>
<evidence type="ECO:0000259" key="1">
    <source>
        <dbReference type="SMART" id="SM00507"/>
    </source>
</evidence>
<feature type="domain" description="HNH nuclease" evidence="1">
    <location>
        <begin position="76"/>
        <end position="127"/>
    </location>
</feature>
<name>A0A1F5R7R0_9BACT</name>
<reference evidence="2 3" key="1">
    <citation type="journal article" date="2016" name="Nat. Commun.">
        <title>Thousands of microbial genomes shed light on interconnected biogeochemical processes in an aquifer system.</title>
        <authorList>
            <person name="Anantharaman K."/>
            <person name="Brown C.T."/>
            <person name="Hug L.A."/>
            <person name="Sharon I."/>
            <person name="Castelle C.J."/>
            <person name="Probst A.J."/>
            <person name="Thomas B.C."/>
            <person name="Singh A."/>
            <person name="Wilkins M.J."/>
            <person name="Karaoz U."/>
            <person name="Brodie E.L."/>
            <person name="Williams K.H."/>
            <person name="Hubbard S.S."/>
            <person name="Banfield J.F."/>
        </authorList>
    </citation>
    <scope>NUCLEOTIDE SEQUENCE [LARGE SCALE GENOMIC DNA]</scope>
</reference>
<comment type="caution">
    <text evidence="2">The sequence shown here is derived from an EMBL/GenBank/DDBJ whole genome shotgun (WGS) entry which is preliminary data.</text>
</comment>
<dbReference type="Gene3D" id="1.10.30.50">
    <property type="match status" value="1"/>
</dbReference>
<dbReference type="InterPro" id="IPR003615">
    <property type="entry name" value="HNH_nuc"/>
</dbReference>